<dbReference type="InterPro" id="IPR041698">
    <property type="entry name" value="Methyltransf_25"/>
</dbReference>
<dbReference type="Gene3D" id="3.40.50.150">
    <property type="entry name" value="Vaccinia Virus protein VP39"/>
    <property type="match status" value="1"/>
</dbReference>
<proteinExistence type="predicted"/>
<dbReference type="InterPro" id="IPR016718">
    <property type="entry name" value="rRNA_m1G-MeTrfase_A_prd"/>
</dbReference>
<evidence type="ECO:0000259" key="3">
    <source>
        <dbReference type="Pfam" id="PF13649"/>
    </source>
</evidence>
<dbReference type="Proteomes" id="UP000597444">
    <property type="component" value="Unassembled WGS sequence"/>
</dbReference>
<dbReference type="CDD" id="cd02440">
    <property type="entry name" value="AdoMet_MTases"/>
    <property type="match status" value="1"/>
</dbReference>
<dbReference type="GO" id="GO:0008168">
    <property type="term" value="F:methyltransferase activity"/>
    <property type="evidence" value="ECO:0007669"/>
    <property type="project" value="InterPro"/>
</dbReference>
<feature type="binding site" evidence="2">
    <location>
        <begin position="97"/>
        <end position="98"/>
    </location>
    <ligand>
        <name>S-adenosyl-L-methionine</name>
        <dbReference type="ChEBI" id="CHEBI:59789"/>
    </ligand>
</feature>
<dbReference type="GO" id="GO:0046872">
    <property type="term" value="F:metal ion binding"/>
    <property type="evidence" value="ECO:0007669"/>
    <property type="project" value="UniProtKB-KW"/>
</dbReference>
<feature type="binding site" evidence="1">
    <location>
        <position position="29"/>
    </location>
    <ligand>
        <name>Zn(2+)</name>
        <dbReference type="ChEBI" id="CHEBI:29105"/>
    </ligand>
</feature>
<feature type="binding site" evidence="2">
    <location>
        <position position="188"/>
    </location>
    <ligand>
        <name>S-adenosyl-L-methionine</name>
        <dbReference type="ChEBI" id="CHEBI:59789"/>
    </ligand>
</feature>
<feature type="binding site" evidence="1">
    <location>
        <position position="9"/>
    </location>
    <ligand>
        <name>Zn(2+)</name>
        <dbReference type="ChEBI" id="CHEBI:29105"/>
    </ligand>
</feature>
<organism evidence="5 6">
    <name type="scientific">Reticulibacter mediterranei</name>
    <dbReference type="NCBI Taxonomy" id="2778369"/>
    <lineage>
        <taxon>Bacteria</taxon>
        <taxon>Bacillati</taxon>
        <taxon>Chloroflexota</taxon>
        <taxon>Ktedonobacteria</taxon>
        <taxon>Ktedonobacterales</taxon>
        <taxon>Reticulibacteraceae</taxon>
        <taxon>Reticulibacter</taxon>
    </lineage>
</organism>
<dbReference type="InterPro" id="IPR029063">
    <property type="entry name" value="SAM-dependent_MTases_sf"/>
</dbReference>
<evidence type="ECO:0000313" key="5">
    <source>
        <dbReference type="EMBL" id="GHO94061.1"/>
    </source>
</evidence>
<gene>
    <name evidence="5" type="primary">rrmA</name>
    <name evidence="5" type="ORF">KSF_041090</name>
</gene>
<evidence type="ECO:0000256" key="2">
    <source>
        <dbReference type="PIRSR" id="PIRSR018249-2"/>
    </source>
</evidence>
<keyword evidence="1" id="KW-0479">Metal-binding</keyword>
<dbReference type="EMBL" id="BNJK01000001">
    <property type="protein sequence ID" value="GHO94061.1"/>
    <property type="molecule type" value="Genomic_DNA"/>
</dbReference>
<reference evidence="5" key="1">
    <citation type="submission" date="2020-10" db="EMBL/GenBank/DDBJ databases">
        <title>Taxonomic study of unclassified bacteria belonging to the class Ktedonobacteria.</title>
        <authorList>
            <person name="Yabe S."/>
            <person name="Wang C.M."/>
            <person name="Zheng Y."/>
            <person name="Sakai Y."/>
            <person name="Cavaletti L."/>
            <person name="Monciardini P."/>
            <person name="Donadio S."/>
        </authorList>
    </citation>
    <scope>NUCLEOTIDE SEQUENCE</scope>
    <source>
        <strain evidence="5">ID150040</strain>
    </source>
</reference>
<dbReference type="AlphaFoldDB" id="A0A8J3IGA3"/>
<dbReference type="InterPro" id="IPR048647">
    <property type="entry name" value="RlmA_N"/>
</dbReference>
<feature type="binding site" evidence="1">
    <location>
        <position position="25"/>
    </location>
    <ligand>
        <name>Zn(2+)</name>
        <dbReference type="ChEBI" id="CHEBI:29105"/>
    </ligand>
</feature>
<evidence type="ECO:0000313" key="6">
    <source>
        <dbReference type="Proteomes" id="UP000597444"/>
    </source>
</evidence>
<dbReference type="SUPFAM" id="SSF53335">
    <property type="entry name" value="S-adenosyl-L-methionine-dependent methyltransferases"/>
    <property type="match status" value="1"/>
</dbReference>
<comment type="caution">
    <text evidence="5">The sequence shown here is derived from an EMBL/GenBank/DDBJ whole genome shotgun (WGS) entry which is preliminary data.</text>
</comment>
<keyword evidence="6" id="KW-1185">Reference proteome</keyword>
<name>A0A8J3IGA3_9CHLR</name>
<accession>A0A8J3IGA3</accession>
<feature type="binding site" evidence="2">
    <location>
        <position position="66"/>
    </location>
    <ligand>
        <name>S-adenosyl-L-methionine</name>
        <dbReference type="ChEBI" id="CHEBI:59789"/>
    </ligand>
</feature>
<keyword evidence="2" id="KW-0949">S-adenosyl-L-methionine</keyword>
<feature type="binding site" evidence="1">
    <location>
        <position position="12"/>
    </location>
    <ligand>
        <name>Zn(2+)</name>
        <dbReference type="ChEBI" id="CHEBI:29105"/>
    </ligand>
</feature>
<feature type="domain" description="23S rRNA (guanine(745)-N(1))-methyltransferase N-terminal" evidence="4">
    <location>
        <begin position="8"/>
        <end position="42"/>
    </location>
</feature>
<keyword evidence="1" id="KW-0862">Zinc</keyword>
<sequence>MHCLHLLRCPVCHAHLEHEGATLRCARSHTFDIAREGYVNLLRKKQAGDTKEMVQARRSFLERGFYQPLADTLNTLVSAYLREHASPINVLDAGCGEGYYLGRLQQSLSQQEQLCLLGLDVAKDAIRMAAKRYPCASFVVANLKERLVIADESIHVLLNIFAPRNPAEFARVMMPAGRLIVVIPGAEHMAQLRSTLPLLQIEENKQQHIVEQFAPYFTLLEAVPVSYELDLKREEVQQLVMMTPNYWHLSDEARRAMSTIQSLRTQVAFICLAFQKSVEG</sequence>
<protein>
    <submittedName>
        <fullName evidence="5">23S rRNA (Guanine(745)-N(1))-methyltransferase</fullName>
    </submittedName>
</protein>
<dbReference type="Pfam" id="PF13649">
    <property type="entry name" value="Methyltransf_25"/>
    <property type="match status" value="1"/>
</dbReference>
<dbReference type="Pfam" id="PF21302">
    <property type="entry name" value="Zn_ribbon_RlmA"/>
    <property type="match status" value="1"/>
</dbReference>
<evidence type="ECO:0000259" key="4">
    <source>
        <dbReference type="Pfam" id="PF21302"/>
    </source>
</evidence>
<dbReference type="PIRSF" id="PIRSF018249">
    <property type="entry name" value="MyrA_prd"/>
    <property type="match status" value="1"/>
</dbReference>
<evidence type="ECO:0000256" key="1">
    <source>
        <dbReference type="PIRSR" id="PIRSR018249-1"/>
    </source>
</evidence>
<feature type="domain" description="Methyltransferase" evidence="3">
    <location>
        <begin position="90"/>
        <end position="162"/>
    </location>
</feature>